<evidence type="ECO:0000313" key="15">
    <source>
        <dbReference type="Proteomes" id="UP000007307"/>
    </source>
</evidence>
<evidence type="ECO:0000256" key="10">
    <source>
        <dbReference type="ARBA" id="ARBA00049244"/>
    </source>
</evidence>
<evidence type="ECO:0000313" key="14">
    <source>
        <dbReference type="EMBL" id="ACM49786.1"/>
    </source>
</evidence>
<dbReference type="InterPro" id="IPR050238">
    <property type="entry name" value="DNA_Rep/Repair_Clamp_Loader"/>
</dbReference>
<feature type="domain" description="AAA+ ATPase" evidence="13">
    <location>
        <begin position="74"/>
        <end position="216"/>
    </location>
</feature>
<dbReference type="SUPFAM" id="SSF48019">
    <property type="entry name" value="post-AAA+ oligomerization domain-like"/>
    <property type="match status" value="1"/>
</dbReference>
<dbReference type="PANTHER" id="PTHR11669">
    <property type="entry name" value="REPLICATION FACTOR C / DNA POLYMERASE III GAMMA-TAU SUBUNIT"/>
    <property type="match status" value="1"/>
</dbReference>
<keyword evidence="5" id="KW-0479">Metal-binding</keyword>
<keyword evidence="6 11" id="KW-0547">Nucleotide-binding</keyword>
<keyword evidence="3 11" id="KW-0548">Nucleotidyltransferase</keyword>
<dbReference type="eggNOG" id="COG2812">
    <property type="taxonomic scope" value="Bacteria"/>
</dbReference>
<dbReference type="InterPro" id="IPR045085">
    <property type="entry name" value="HLD_clamp_pol_III_gamma_tau"/>
</dbReference>
<dbReference type="InterPro" id="IPR022754">
    <property type="entry name" value="DNA_pol_III_gamma-3"/>
</dbReference>
<evidence type="ECO:0000256" key="11">
    <source>
        <dbReference type="RuleBase" id="RU364063"/>
    </source>
</evidence>
<dbReference type="EMBL" id="CP001079">
    <property type="protein sequence ID" value="ACM49786.1"/>
    <property type="molecule type" value="Genomic_DNA"/>
</dbReference>
<dbReference type="Pfam" id="PF13177">
    <property type="entry name" value="DNA_pol3_delta2"/>
    <property type="match status" value="1"/>
</dbReference>
<accession>B9KH82</accession>
<dbReference type="Gene3D" id="1.20.272.10">
    <property type="match status" value="1"/>
</dbReference>
<keyword evidence="8 11" id="KW-0067">ATP-binding</keyword>
<evidence type="ECO:0000256" key="8">
    <source>
        <dbReference type="ARBA" id="ARBA00022840"/>
    </source>
</evidence>
<gene>
    <name evidence="14" type="primary">dnaZ</name>
    <name evidence="11" type="synonym">dnaX</name>
    <name evidence="14" type="ordered locus">AMF_967</name>
</gene>
<dbReference type="GO" id="GO:0003887">
    <property type="term" value="F:DNA-directed DNA polymerase activity"/>
    <property type="evidence" value="ECO:0007669"/>
    <property type="project" value="UniProtKB-KW"/>
</dbReference>
<dbReference type="GO" id="GO:0009360">
    <property type="term" value="C:DNA polymerase III complex"/>
    <property type="evidence" value="ECO:0007669"/>
    <property type="project" value="InterPro"/>
</dbReference>
<protein>
    <recommendedName>
        <fullName evidence="11">DNA polymerase III subunit gamma/tau</fullName>
        <ecNumber evidence="11">2.7.7.7</ecNumber>
    </recommendedName>
</protein>
<comment type="function">
    <text evidence="11">DNA polymerase III is a complex, multichain enzyme responsible for most of the replicative synthesis in bacteria. This DNA polymerase also exhibits 3' to 5' exonuclease activity.</text>
</comment>
<dbReference type="InterPro" id="IPR008921">
    <property type="entry name" value="DNA_pol3_clamp-load_cplx_C"/>
</dbReference>
<evidence type="ECO:0000256" key="3">
    <source>
        <dbReference type="ARBA" id="ARBA00022695"/>
    </source>
</evidence>
<dbReference type="GO" id="GO:0006261">
    <property type="term" value="P:DNA-templated DNA replication"/>
    <property type="evidence" value="ECO:0007669"/>
    <property type="project" value="TreeGrafter"/>
</dbReference>
<dbReference type="GO" id="GO:0046872">
    <property type="term" value="F:metal ion binding"/>
    <property type="evidence" value="ECO:0007669"/>
    <property type="project" value="UniProtKB-KW"/>
</dbReference>
<comment type="subunit">
    <text evidence="11">DNA polymerase III contains a core (composed of alpha, epsilon and theta chains) that associates with a tau subunit. This core dimerizes to form the POLIII' complex. PolIII' associates with the gamma complex (composed of gamma, delta, delta', psi and chi chains) and with the beta chain to form the complete DNA polymerase III complex.</text>
</comment>
<dbReference type="HOGENOM" id="CLU_006229_0_0_5"/>
<dbReference type="STRING" id="320483.AMF_967"/>
<dbReference type="CDD" id="cd00009">
    <property type="entry name" value="AAA"/>
    <property type="match status" value="1"/>
</dbReference>
<name>B9KH82_ANAMF</name>
<dbReference type="Gene3D" id="3.40.50.300">
    <property type="entry name" value="P-loop containing nucleotide triphosphate hydrolases"/>
    <property type="match status" value="1"/>
</dbReference>
<keyword evidence="2 11" id="KW-0808">Transferase</keyword>
<reference evidence="14 15" key="1">
    <citation type="journal article" date="2009" name="BMC Genomics">
        <title>Conservation in the face of diversity: multistrain analysis of an intracellular bacterium.</title>
        <authorList>
            <person name="Dark M.J."/>
            <person name="Herndon D.R."/>
            <person name="Kappmeyer L.S."/>
            <person name="Gonzales M.P."/>
            <person name="Nordeen E."/>
            <person name="Palmer G.H."/>
            <person name="Knowles D.P. Jr."/>
            <person name="Brayton K.A."/>
        </authorList>
    </citation>
    <scope>NUCLEOTIDE SEQUENCE [LARGE SCALE GENOMIC DNA]</scope>
    <source>
        <strain evidence="14 15">Florida</strain>
    </source>
</reference>
<dbReference type="PATRIC" id="fig|320483.3.peg.1109"/>
<dbReference type="SMART" id="SM00382">
    <property type="entry name" value="AAA"/>
    <property type="match status" value="1"/>
</dbReference>
<sequence>MIGFSGRCEQIAREVGQVRNKAAVASSFWVALPTVVPSVAVNLALKYRPRSFDDLVGQDVLVRILRNAFTIGSLSSPILMVGASGVGKTTCARIVSLCLNCVNGPTPDPCGTCHECVSIKNSTNPDVIEMDAASNTGVDDIRVLLENSSYLPTSSRYKVYIIDEVHMLSISAFNALLKTLEDPAEHVRFVMATTEVRKVPVTVASRCHRLDLFKLTTDQLFAHLVEIAKKEDIEHDGDGLRLIAENASGSVRNALFLLEQSAIYTKNKIHVSEVRALLGCVDKHLTENLVKCILLADASSALEVFRELCSQSLPVPILEGVQLIVYELCVTSVSKGHKFDLGRELLSTVRSGSTPFLSRVWQTLTHGLQEVKNADDVQRAGEMMVIRLCYLSDLPSPQKIAGLLLSKSREGAPMHTVKKKVEGATTYSYGTPELESRTMGGTSGESAGPSQVAASESAPTQRVYDNEQRTEPMKKNGVNTHDKVYNPEEDEAVMGVMRDFEGASVVGCYDLVSE</sequence>
<feature type="compositionally biased region" description="Basic and acidic residues" evidence="12">
    <location>
        <begin position="464"/>
        <end position="486"/>
    </location>
</feature>
<dbReference type="Pfam" id="PF22608">
    <property type="entry name" value="DNAX_ATPase_lid"/>
    <property type="match status" value="1"/>
</dbReference>
<organism evidence="14 15">
    <name type="scientific">Anaplasma marginale (strain Florida)</name>
    <dbReference type="NCBI Taxonomy" id="320483"/>
    <lineage>
        <taxon>Bacteria</taxon>
        <taxon>Pseudomonadati</taxon>
        <taxon>Pseudomonadota</taxon>
        <taxon>Alphaproteobacteria</taxon>
        <taxon>Rickettsiales</taxon>
        <taxon>Anaplasmataceae</taxon>
        <taxon>Anaplasma</taxon>
    </lineage>
</organism>
<proteinExistence type="inferred from homology"/>
<dbReference type="EC" id="2.7.7.7" evidence="11"/>
<dbReference type="InterPro" id="IPR027417">
    <property type="entry name" value="P-loop_NTPase"/>
</dbReference>
<dbReference type="CDD" id="cd18137">
    <property type="entry name" value="HLD_clamp_pol_III_gamma_tau"/>
    <property type="match status" value="1"/>
</dbReference>
<evidence type="ECO:0000256" key="1">
    <source>
        <dbReference type="ARBA" id="ARBA00006360"/>
    </source>
</evidence>
<evidence type="ECO:0000256" key="7">
    <source>
        <dbReference type="ARBA" id="ARBA00022833"/>
    </source>
</evidence>
<dbReference type="GO" id="GO:0005524">
    <property type="term" value="F:ATP binding"/>
    <property type="evidence" value="ECO:0007669"/>
    <property type="project" value="UniProtKB-KW"/>
</dbReference>
<dbReference type="NCBIfam" id="NF011525">
    <property type="entry name" value="PRK14964.1"/>
    <property type="match status" value="1"/>
</dbReference>
<comment type="catalytic activity">
    <reaction evidence="10 11">
        <text>DNA(n) + a 2'-deoxyribonucleoside 5'-triphosphate = DNA(n+1) + diphosphate</text>
        <dbReference type="Rhea" id="RHEA:22508"/>
        <dbReference type="Rhea" id="RHEA-COMP:17339"/>
        <dbReference type="Rhea" id="RHEA-COMP:17340"/>
        <dbReference type="ChEBI" id="CHEBI:33019"/>
        <dbReference type="ChEBI" id="CHEBI:61560"/>
        <dbReference type="ChEBI" id="CHEBI:173112"/>
        <dbReference type="EC" id="2.7.7.7"/>
    </reaction>
</comment>
<evidence type="ECO:0000256" key="2">
    <source>
        <dbReference type="ARBA" id="ARBA00022679"/>
    </source>
</evidence>
<evidence type="ECO:0000256" key="6">
    <source>
        <dbReference type="ARBA" id="ARBA00022741"/>
    </source>
</evidence>
<dbReference type="InterPro" id="IPR012763">
    <property type="entry name" value="DNA_pol_III_sug/sutau_N"/>
</dbReference>
<dbReference type="PANTHER" id="PTHR11669:SF0">
    <property type="entry name" value="PROTEIN STICHEL-LIKE 2"/>
    <property type="match status" value="1"/>
</dbReference>
<dbReference type="GO" id="GO:0003677">
    <property type="term" value="F:DNA binding"/>
    <property type="evidence" value="ECO:0007669"/>
    <property type="project" value="InterPro"/>
</dbReference>
<dbReference type="SUPFAM" id="SSF52540">
    <property type="entry name" value="P-loop containing nucleoside triphosphate hydrolases"/>
    <property type="match status" value="1"/>
</dbReference>
<keyword evidence="7" id="KW-0862">Zinc</keyword>
<dbReference type="AlphaFoldDB" id="B9KH82"/>
<feature type="region of interest" description="Disordered" evidence="12">
    <location>
        <begin position="428"/>
        <end position="486"/>
    </location>
</feature>
<dbReference type="KEGG" id="amf:AMF_967"/>
<evidence type="ECO:0000256" key="4">
    <source>
        <dbReference type="ARBA" id="ARBA00022705"/>
    </source>
</evidence>
<evidence type="ECO:0000259" key="13">
    <source>
        <dbReference type="SMART" id="SM00382"/>
    </source>
</evidence>
<keyword evidence="15" id="KW-1185">Reference proteome</keyword>
<evidence type="ECO:0000256" key="9">
    <source>
        <dbReference type="ARBA" id="ARBA00022932"/>
    </source>
</evidence>
<dbReference type="NCBIfam" id="TIGR02397">
    <property type="entry name" value="dnaX_nterm"/>
    <property type="match status" value="1"/>
</dbReference>
<dbReference type="Pfam" id="PF12169">
    <property type="entry name" value="DNA_pol3_gamma3"/>
    <property type="match status" value="1"/>
</dbReference>
<evidence type="ECO:0000256" key="5">
    <source>
        <dbReference type="ARBA" id="ARBA00022723"/>
    </source>
</evidence>
<dbReference type="Proteomes" id="UP000007307">
    <property type="component" value="Chromosome"/>
</dbReference>
<keyword evidence="9 11" id="KW-0239">DNA-directed DNA polymerase</keyword>
<dbReference type="FunFam" id="3.40.50.300:FF:000014">
    <property type="entry name" value="DNA polymerase III subunit gamma/tau"/>
    <property type="match status" value="1"/>
</dbReference>
<feature type="compositionally biased region" description="Polar residues" evidence="12">
    <location>
        <begin position="444"/>
        <end position="460"/>
    </location>
</feature>
<dbReference type="InterPro" id="IPR003593">
    <property type="entry name" value="AAA+_ATPase"/>
</dbReference>
<evidence type="ECO:0000256" key="12">
    <source>
        <dbReference type="SAM" id="MobiDB-lite"/>
    </source>
</evidence>
<comment type="similarity">
    <text evidence="1 11">Belongs to the DnaX/STICHEL family.</text>
</comment>
<dbReference type="Gene3D" id="1.10.8.60">
    <property type="match status" value="1"/>
</dbReference>
<keyword evidence="4 11" id="KW-0235">DNA replication</keyword>